<feature type="compositionally biased region" description="Polar residues" evidence="1">
    <location>
        <begin position="89"/>
        <end position="107"/>
    </location>
</feature>
<evidence type="ECO:0000256" key="1">
    <source>
        <dbReference type="SAM" id="MobiDB-lite"/>
    </source>
</evidence>
<comment type="caution">
    <text evidence="2">The sequence shown here is derived from an EMBL/GenBank/DDBJ whole genome shotgun (WGS) entry which is preliminary data.</text>
</comment>
<feature type="region of interest" description="Disordered" evidence="1">
    <location>
        <begin position="42"/>
        <end position="107"/>
    </location>
</feature>
<evidence type="ECO:0000313" key="4">
    <source>
        <dbReference type="Proteomes" id="UP001196530"/>
    </source>
</evidence>
<evidence type="ECO:0000313" key="2">
    <source>
        <dbReference type="EMBL" id="KAG7817592.1"/>
    </source>
</evidence>
<accession>A0AAN6DD28</accession>
<sequence length="234" mass="25530">MTATIGNLILRCGPDSSEVVQTPQNAMPPATVRKPLQHYTVESELNMKPTDADRREEEELSQRRGQLTRSTIPKGLSHLLIHSPPQPPQSSYLAPRVTSSPSSLRSTANLFNRPQTASPQPQLRLLPPENTFSPPQLSAQPLAGPVTPVPNIPEMMPFVGRTTAMINNISVWTGESGQQIPQTGLVMLQGASKPSSAAAQLPLYDTCYAQPEDLFSWPWQNDQLADAGDFAFLP</sequence>
<proteinExistence type="predicted"/>
<dbReference type="RefSeq" id="XP_043058933.1">
    <property type="nucleotide sequence ID" value="XM_043204084.1"/>
</dbReference>
<dbReference type="EMBL" id="JAHLUX010000007">
    <property type="protein sequence ID" value="KAG7817592.1"/>
    <property type="molecule type" value="Genomic_DNA"/>
</dbReference>
<keyword evidence="5" id="KW-1185">Reference proteome</keyword>
<name>A0AAN6DD28_PICAN</name>
<protein>
    <submittedName>
        <fullName evidence="2">Uncharacterized protein</fullName>
    </submittedName>
</protein>
<organism evidence="2 4">
    <name type="scientific">Pichia angusta</name>
    <name type="common">Yeast</name>
    <name type="synonym">Hansenula polymorpha</name>
    <dbReference type="NCBI Taxonomy" id="870730"/>
    <lineage>
        <taxon>Eukaryota</taxon>
        <taxon>Fungi</taxon>
        <taxon>Dikarya</taxon>
        <taxon>Ascomycota</taxon>
        <taxon>Saccharomycotina</taxon>
        <taxon>Pichiomycetes</taxon>
        <taxon>Pichiales</taxon>
        <taxon>Pichiaceae</taxon>
        <taxon>Ogataea</taxon>
    </lineage>
</organism>
<evidence type="ECO:0000313" key="3">
    <source>
        <dbReference type="EMBL" id="KAG7845844.1"/>
    </source>
</evidence>
<reference evidence="2 5" key="1">
    <citation type="journal article" date="2021" name="G3 (Bethesda)">
        <title>Genomic diversity, chromosomal rearrangements, and interspecies hybridization in the ogataea polymorpha species complex.</title>
        <authorList>
            <person name="Hanson S.J."/>
            <person name="Cinneide E.O."/>
            <person name="Salzberg L.I."/>
            <person name="Wolfe K.H."/>
            <person name="McGowan J."/>
            <person name="Fitzpatrick D.A."/>
            <person name="Matlin K."/>
        </authorList>
    </citation>
    <scope>NUCLEOTIDE SEQUENCE</scope>
    <source>
        <strain evidence="3">51-138</strain>
        <strain evidence="2">61-244</strain>
    </source>
</reference>
<dbReference type="Proteomes" id="UP001196530">
    <property type="component" value="Unassembled WGS sequence"/>
</dbReference>
<gene>
    <name evidence="2" type="ORF">KL928_003491</name>
    <name evidence="3" type="ORF">KL940_004889</name>
</gene>
<dbReference type="Proteomes" id="UP001197328">
    <property type="component" value="Unassembled WGS sequence"/>
</dbReference>
<dbReference type="GeneID" id="66127542"/>
<evidence type="ECO:0000313" key="5">
    <source>
        <dbReference type="Proteomes" id="UP001197328"/>
    </source>
</evidence>
<dbReference type="AlphaFoldDB" id="A0AAN6DD28"/>
<feature type="compositionally biased region" description="Basic and acidic residues" evidence="1">
    <location>
        <begin position="50"/>
        <end position="62"/>
    </location>
</feature>
<dbReference type="EMBL" id="JAHLVD010000017">
    <property type="protein sequence ID" value="KAG7845844.1"/>
    <property type="molecule type" value="Genomic_DNA"/>
</dbReference>